<evidence type="ECO:0000313" key="3">
    <source>
        <dbReference type="Proteomes" id="UP000266292"/>
    </source>
</evidence>
<dbReference type="SUPFAM" id="SSF55781">
    <property type="entry name" value="GAF domain-like"/>
    <property type="match status" value="1"/>
</dbReference>
<name>A0A1X9YPA1_9BACT</name>
<evidence type="ECO:0000313" key="2">
    <source>
        <dbReference type="EMBL" id="ARS34687.1"/>
    </source>
</evidence>
<dbReference type="InterPro" id="IPR029016">
    <property type="entry name" value="GAF-like_dom_sf"/>
</dbReference>
<dbReference type="AlphaFoldDB" id="A0A1X9YPA1"/>
<dbReference type="KEGG" id="pact:CA264_04095"/>
<dbReference type="OrthoDB" id="851005at2"/>
<proteinExistence type="predicted"/>
<accession>A0A1X9YPA1</accession>
<dbReference type="STRING" id="709015.GCA_000472485_00812"/>
<dbReference type="Pfam" id="PF13185">
    <property type="entry name" value="GAF_2"/>
    <property type="match status" value="1"/>
</dbReference>
<dbReference type="InterPro" id="IPR003018">
    <property type="entry name" value="GAF"/>
</dbReference>
<evidence type="ECO:0000259" key="1">
    <source>
        <dbReference type="SMART" id="SM00065"/>
    </source>
</evidence>
<dbReference type="RefSeq" id="WP_025604831.1">
    <property type="nucleotide sequence ID" value="NZ_CP021235.1"/>
</dbReference>
<dbReference type="Gene3D" id="3.30.450.40">
    <property type="match status" value="1"/>
</dbReference>
<protein>
    <submittedName>
        <fullName evidence="2">GAF domain-containing protein</fullName>
    </submittedName>
</protein>
<dbReference type="SMART" id="SM00065">
    <property type="entry name" value="GAF"/>
    <property type="match status" value="1"/>
</dbReference>
<sequence>MQATSASILSSLQNSEAPIAWQQLLTDVITAFNCSTGTIHTLDKGSQLLSLQAHKGIPPFLLPKMEAIPIGKGMAGIAAQRRAPVEMCNLQTDESGVARPAAKETRVEGSIAVPMLLDGELYGTLGIAKPMPYDFTEDEKRDLLKIGEEMSRHLRAGSVQPTP</sequence>
<dbReference type="Proteomes" id="UP000266292">
    <property type="component" value="Chromosome"/>
</dbReference>
<organism evidence="2 3">
    <name type="scientific">Pontibacter actiniarum</name>
    <dbReference type="NCBI Taxonomy" id="323450"/>
    <lineage>
        <taxon>Bacteria</taxon>
        <taxon>Pseudomonadati</taxon>
        <taxon>Bacteroidota</taxon>
        <taxon>Cytophagia</taxon>
        <taxon>Cytophagales</taxon>
        <taxon>Hymenobacteraceae</taxon>
        <taxon>Pontibacter</taxon>
    </lineage>
</organism>
<dbReference type="EMBL" id="CP021235">
    <property type="protein sequence ID" value="ARS34687.1"/>
    <property type="molecule type" value="Genomic_DNA"/>
</dbReference>
<feature type="domain" description="GAF" evidence="1">
    <location>
        <begin position="16"/>
        <end position="160"/>
    </location>
</feature>
<reference evidence="3" key="1">
    <citation type="submission" date="2017-05" db="EMBL/GenBank/DDBJ databases">
        <authorList>
            <person name="Ray J."/>
            <person name="Price M."/>
            <person name="Deutschbauer A."/>
        </authorList>
    </citation>
    <scope>NUCLEOTIDE SEQUENCE [LARGE SCALE GENOMIC DNA]</scope>
    <source>
        <strain evidence="3">DSM 19842</strain>
    </source>
</reference>
<gene>
    <name evidence="2" type="ORF">CA264_04095</name>
</gene>
<keyword evidence="3" id="KW-1185">Reference proteome</keyword>